<dbReference type="GO" id="GO:0003677">
    <property type="term" value="F:DNA binding"/>
    <property type="evidence" value="ECO:0007669"/>
    <property type="project" value="UniProtKB-KW"/>
</dbReference>
<dbReference type="InterPro" id="IPR013096">
    <property type="entry name" value="Cupin_2"/>
</dbReference>
<dbReference type="InterPro" id="IPR011051">
    <property type="entry name" value="RmlC_Cupin_sf"/>
</dbReference>
<dbReference type="PANTHER" id="PTHR46797">
    <property type="entry name" value="HTH-TYPE TRANSCRIPTIONAL REGULATOR"/>
    <property type="match status" value="1"/>
</dbReference>
<gene>
    <name evidence="3" type="ORF">HNQ38_002737</name>
</gene>
<dbReference type="PANTHER" id="PTHR46797:SF19">
    <property type="entry name" value="BLL2473 PROTEIN"/>
    <property type="match status" value="1"/>
</dbReference>
<evidence type="ECO:0000256" key="1">
    <source>
        <dbReference type="ARBA" id="ARBA00023125"/>
    </source>
</evidence>
<dbReference type="CDD" id="cd00093">
    <property type="entry name" value="HTH_XRE"/>
    <property type="match status" value="1"/>
</dbReference>
<keyword evidence="4" id="KW-1185">Reference proteome</keyword>
<dbReference type="Pfam" id="PF13443">
    <property type="entry name" value="HTH_26"/>
    <property type="match status" value="1"/>
</dbReference>
<dbReference type="InterPro" id="IPR010982">
    <property type="entry name" value="Lambda_DNA-bd_dom_sf"/>
</dbReference>
<evidence type="ECO:0000259" key="2">
    <source>
        <dbReference type="PROSITE" id="PS50943"/>
    </source>
</evidence>
<dbReference type="Proteomes" id="UP000539075">
    <property type="component" value="Unassembled WGS sequence"/>
</dbReference>
<protein>
    <submittedName>
        <fullName evidence="3">Transcriptional regulator with XRE-family HTH domain</fullName>
    </submittedName>
</protein>
<dbReference type="SUPFAM" id="SSF47413">
    <property type="entry name" value="lambda repressor-like DNA-binding domains"/>
    <property type="match status" value="1"/>
</dbReference>
<evidence type="ECO:0000313" key="3">
    <source>
        <dbReference type="EMBL" id="MBB5144621.1"/>
    </source>
</evidence>
<dbReference type="AlphaFoldDB" id="A0A7W8FH60"/>
<dbReference type="GO" id="GO:0003700">
    <property type="term" value="F:DNA-binding transcription factor activity"/>
    <property type="evidence" value="ECO:0007669"/>
    <property type="project" value="TreeGrafter"/>
</dbReference>
<dbReference type="Pfam" id="PF07883">
    <property type="entry name" value="Cupin_2"/>
    <property type="match status" value="1"/>
</dbReference>
<dbReference type="EMBL" id="JACHGO010000009">
    <property type="protein sequence ID" value="MBB5144621.1"/>
    <property type="molecule type" value="Genomic_DNA"/>
</dbReference>
<accession>A0A7W8FH60</accession>
<reference evidence="3 4" key="1">
    <citation type="submission" date="2020-08" db="EMBL/GenBank/DDBJ databases">
        <title>Genomic Encyclopedia of Type Strains, Phase IV (KMG-IV): sequencing the most valuable type-strain genomes for metagenomic binning, comparative biology and taxonomic classification.</title>
        <authorList>
            <person name="Goeker M."/>
        </authorList>
    </citation>
    <scope>NUCLEOTIDE SEQUENCE [LARGE SCALE GENOMIC DNA]</scope>
    <source>
        <strain evidence="3 4">DSM 11275</strain>
    </source>
</reference>
<feature type="domain" description="HTH cro/C1-type" evidence="2">
    <location>
        <begin position="25"/>
        <end position="79"/>
    </location>
</feature>
<dbReference type="Gene3D" id="1.10.260.40">
    <property type="entry name" value="lambda repressor-like DNA-binding domains"/>
    <property type="match status" value="1"/>
</dbReference>
<dbReference type="GO" id="GO:0005829">
    <property type="term" value="C:cytosol"/>
    <property type="evidence" value="ECO:0007669"/>
    <property type="project" value="TreeGrafter"/>
</dbReference>
<comment type="caution">
    <text evidence="3">The sequence shown here is derived from an EMBL/GenBank/DDBJ whole genome shotgun (WGS) entry which is preliminary data.</text>
</comment>
<dbReference type="InterPro" id="IPR050807">
    <property type="entry name" value="TransReg_Diox_bact_type"/>
</dbReference>
<dbReference type="InterPro" id="IPR014710">
    <property type="entry name" value="RmlC-like_jellyroll"/>
</dbReference>
<dbReference type="PROSITE" id="PS50943">
    <property type="entry name" value="HTH_CROC1"/>
    <property type="match status" value="1"/>
</dbReference>
<dbReference type="SUPFAM" id="SSF51182">
    <property type="entry name" value="RmlC-like cupins"/>
    <property type="match status" value="1"/>
</dbReference>
<dbReference type="InterPro" id="IPR001387">
    <property type="entry name" value="Cro/C1-type_HTH"/>
</dbReference>
<proteinExistence type="predicted"/>
<name>A0A7W8FH60_9BACT</name>
<dbReference type="Gene3D" id="2.60.120.10">
    <property type="entry name" value="Jelly Rolls"/>
    <property type="match status" value="1"/>
</dbReference>
<keyword evidence="1" id="KW-0238">DNA-binding</keyword>
<sequence>MYQCIQAGHSQEPAMPSARTIGSRIRSFREEREVDLETLARDTGLDQCYLEKLESDAIYPSIGPLQKVARALGVRLGTFLDDQFTRDPIIGCIDNTCEGEDALHTGRIPRPSYTYQPLGKGKNDRNMEPFHIRIFPDGGERKTSSHQGEEFIFVLKGELLVVYGRENHVLKPGQTIYYNSIVPHYVGAASDEPVEILAVTYNS</sequence>
<evidence type="ECO:0000313" key="4">
    <source>
        <dbReference type="Proteomes" id="UP000539075"/>
    </source>
</evidence>
<dbReference type="CDD" id="cd02209">
    <property type="entry name" value="cupin_XRE_C"/>
    <property type="match status" value="1"/>
</dbReference>
<organism evidence="3 4">
    <name type="scientific">Desulfovibrio intestinalis</name>
    <dbReference type="NCBI Taxonomy" id="58621"/>
    <lineage>
        <taxon>Bacteria</taxon>
        <taxon>Pseudomonadati</taxon>
        <taxon>Thermodesulfobacteriota</taxon>
        <taxon>Desulfovibrionia</taxon>
        <taxon>Desulfovibrionales</taxon>
        <taxon>Desulfovibrionaceae</taxon>
        <taxon>Desulfovibrio</taxon>
    </lineage>
</organism>
<dbReference type="SMART" id="SM00530">
    <property type="entry name" value="HTH_XRE"/>
    <property type="match status" value="1"/>
</dbReference>